<evidence type="ECO:0000313" key="2">
    <source>
        <dbReference type="Proteomes" id="UP000258309"/>
    </source>
</evidence>
<keyword evidence="2" id="KW-1185">Reference proteome</keyword>
<dbReference type="InterPro" id="IPR050587">
    <property type="entry name" value="GNT1/Glycosyltrans_8"/>
</dbReference>
<dbReference type="AlphaFoldDB" id="A0A3E2HPR8"/>
<gene>
    <name evidence="1" type="ORF">B7463_g986</name>
</gene>
<dbReference type="SUPFAM" id="SSF53448">
    <property type="entry name" value="Nucleotide-diphospho-sugar transferases"/>
    <property type="match status" value="1"/>
</dbReference>
<accession>A0A3E2HPR8</accession>
<dbReference type="OrthoDB" id="2014201at2759"/>
<sequence length="333" mass="38055">MTPRVRYIALFAVLLTLFITFFFRTPAPRPFDTQYGRLDQAVAPSPSAIATFLTGGATPADAKNENDFYYLATRTLGYQLLHDTATRCNSSIPFLVLVTSDVPSAKRDRLAKDGATVVQVEDVPLPWWVKTGVTRWKDQFAKLRLFEMTDYERILFIDADTLITRPICPIFEDERIQAPMTALAHRTGQVKSDEAPLPAQYVFAARSDNALTGERDHPFPPPPTTIFTAGFWLAAPSKEMYRYLMSVTSHYRRFDPHTMEQSLLNYAFRRDGAMPWFELDYMWSATWPSLRDFKGGVASLHEKFGMTGPDELRAIWEEAKGKMQKYYETTEAR</sequence>
<feature type="non-terminal residue" evidence="1">
    <location>
        <position position="1"/>
    </location>
</feature>
<feature type="non-terminal residue" evidence="1">
    <location>
        <position position="333"/>
    </location>
</feature>
<protein>
    <submittedName>
        <fullName evidence="1">Uncharacterized protein</fullName>
    </submittedName>
</protein>
<dbReference type="EMBL" id="NCSJ02000009">
    <property type="protein sequence ID" value="RFU35353.1"/>
    <property type="molecule type" value="Genomic_DNA"/>
</dbReference>
<dbReference type="STRING" id="5539.A0A3E2HPR8"/>
<evidence type="ECO:0000313" key="1">
    <source>
        <dbReference type="EMBL" id="RFU35353.1"/>
    </source>
</evidence>
<dbReference type="Proteomes" id="UP000258309">
    <property type="component" value="Unassembled WGS sequence"/>
</dbReference>
<proteinExistence type="predicted"/>
<dbReference type="PANTHER" id="PTHR11183">
    <property type="entry name" value="GLYCOGENIN SUBFAMILY MEMBER"/>
    <property type="match status" value="1"/>
</dbReference>
<organism evidence="1 2">
    <name type="scientific">Scytalidium lignicola</name>
    <name type="common">Hyphomycete</name>
    <dbReference type="NCBI Taxonomy" id="5539"/>
    <lineage>
        <taxon>Eukaryota</taxon>
        <taxon>Fungi</taxon>
        <taxon>Dikarya</taxon>
        <taxon>Ascomycota</taxon>
        <taxon>Pezizomycotina</taxon>
        <taxon>Leotiomycetes</taxon>
        <taxon>Leotiomycetes incertae sedis</taxon>
        <taxon>Scytalidium</taxon>
    </lineage>
</organism>
<reference evidence="1 2" key="1">
    <citation type="submission" date="2018-05" db="EMBL/GenBank/DDBJ databases">
        <title>Draft genome sequence of Scytalidium lignicola DSM 105466, a ubiquitous saprotrophic fungus.</title>
        <authorList>
            <person name="Buettner E."/>
            <person name="Gebauer A.M."/>
            <person name="Hofrichter M."/>
            <person name="Liers C."/>
            <person name="Kellner H."/>
        </authorList>
    </citation>
    <scope>NUCLEOTIDE SEQUENCE [LARGE SCALE GENOMIC DNA]</scope>
    <source>
        <strain evidence="1 2">DSM 105466</strain>
    </source>
</reference>
<dbReference type="OMA" id="HRADGPM"/>
<name>A0A3E2HPR8_SCYLI</name>
<dbReference type="Gene3D" id="3.90.550.10">
    <property type="entry name" value="Spore Coat Polysaccharide Biosynthesis Protein SpsA, Chain A"/>
    <property type="match status" value="1"/>
</dbReference>
<comment type="caution">
    <text evidence="1">The sequence shown here is derived from an EMBL/GenBank/DDBJ whole genome shotgun (WGS) entry which is preliminary data.</text>
</comment>
<dbReference type="InterPro" id="IPR029044">
    <property type="entry name" value="Nucleotide-diphossugar_trans"/>
</dbReference>